<protein>
    <submittedName>
        <fullName evidence="3">Oxidoreductase</fullName>
    </submittedName>
</protein>
<evidence type="ECO:0000259" key="2">
    <source>
        <dbReference type="Pfam" id="PF01408"/>
    </source>
</evidence>
<dbReference type="InterPro" id="IPR029475">
    <property type="entry name" value="DUF6807"/>
</dbReference>
<dbReference type="Gene3D" id="3.40.50.720">
    <property type="entry name" value="NAD(P)-binding Rossmann-like Domain"/>
    <property type="match status" value="1"/>
</dbReference>
<dbReference type="InterPro" id="IPR050463">
    <property type="entry name" value="Gfo/Idh/MocA_oxidrdct_glycsds"/>
</dbReference>
<dbReference type="Proteomes" id="UP001164286">
    <property type="component" value="Unassembled WGS sequence"/>
</dbReference>
<reference evidence="3" key="1">
    <citation type="journal article" date="2022" name="G3 (Bethesda)">
        <title>High quality genome of the basidiomycete yeast Dioszegia hungarica PDD-24b-2 isolated from cloud water.</title>
        <authorList>
            <person name="Jarrige D."/>
            <person name="Haridas S."/>
            <person name="Bleykasten-Grosshans C."/>
            <person name="Joly M."/>
            <person name="Nadalig T."/>
            <person name="Sancelme M."/>
            <person name="Vuilleumier S."/>
            <person name="Grigoriev I.V."/>
            <person name="Amato P."/>
            <person name="Bringel F."/>
        </authorList>
    </citation>
    <scope>NUCLEOTIDE SEQUENCE</scope>
    <source>
        <strain evidence="3">PDD-24b-2</strain>
    </source>
</reference>
<dbReference type="RefSeq" id="XP_052949651.1">
    <property type="nucleotide sequence ID" value="XM_053091005.1"/>
</dbReference>
<organism evidence="3 4">
    <name type="scientific">Dioszegia hungarica</name>
    <dbReference type="NCBI Taxonomy" id="4972"/>
    <lineage>
        <taxon>Eukaryota</taxon>
        <taxon>Fungi</taxon>
        <taxon>Dikarya</taxon>
        <taxon>Basidiomycota</taxon>
        <taxon>Agaricomycotina</taxon>
        <taxon>Tremellomycetes</taxon>
        <taxon>Tremellales</taxon>
        <taxon>Bulleribasidiaceae</taxon>
        <taxon>Dioszegia</taxon>
    </lineage>
</organism>
<keyword evidence="1" id="KW-0560">Oxidoreductase</keyword>
<dbReference type="PANTHER" id="PTHR43818">
    <property type="entry name" value="BCDNA.GH03377"/>
    <property type="match status" value="1"/>
</dbReference>
<evidence type="ECO:0000313" key="4">
    <source>
        <dbReference type="Proteomes" id="UP001164286"/>
    </source>
</evidence>
<evidence type="ECO:0000256" key="1">
    <source>
        <dbReference type="ARBA" id="ARBA00023002"/>
    </source>
</evidence>
<name>A0AA38HHY6_9TREE</name>
<comment type="caution">
    <text evidence="3">The sequence shown here is derived from an EMBL/GenBank/DDBJ whole genome shotgun (WGS) entry which is preliminary data.</text>
</comment>
<dbReference type="InterPro" id="IPR036291">
    <property type="entry name" value="NAD(P)-bd_dom_sf"/>
</dbReference>
<dbReference type="GO" id="GO:0000166">
    <property type="term" value="F:nucleotide binding"/>
    <property type="evidence" value="ECO:0007669"/>
    <property type="project" value="InterPro"/>
</dbReference>
<dbReference type="Pfam" id="PF14100">
    <property type="entry name" value="DUF6807"/>
    <property type="match status" value="1"/>
</dbReference>
<feature type="domain" description="Gfo/Idh/MocA-like oxidoreductase N-terminal" evidence="2">
    <location>
        <begin position="6"/>
        <end position="131"/>
    </location>
</feature>
<accession>A0AA38HHY6</accession>
<dbReference type="PANTHER" id="PTHR43818:SF11">
    <property type="entry name" value="BCDNA.GH03377"/>
    <property type="match status" value="1"/>
</dbReference>
<evidence type="ECO:0000313" key="3">
    <source>
        <dbReference type="EMBL" id="KAI9639874.1"/>
    </source>
</evidence>
<sequence>MPAPARVILVGVAGFGASHLTNLRRLASTGHAQIVGLVDPSLHAQSLSDPSYTPPDDAPLFPTLSSALSSSGQVDIVVLCVPIHLHAPLTREALLSGADVLLEKPPFARMADFEAILQLQAETGRKVQVGFQSLGSLVLPHLLPGGEIPIGRTLSVRAKGTWLRREGYWNRAPWVGRRSLGETDTMDGVATNALAHAVITSLQIAGMHLAEDVAQVELEMYRANPVDVDDTTSLRVTPSRSGDGGGDGARVTAALTLCAAEQTWPTIDIVGEGGTATFEYVTGTLRWKGEERTYDRVDLLQNLIEHRWDETGTPLLCPLRSTGAFMRVLEAVRTAPEPVHIQRKYVDVRGEGSDAHHVVQDVEKWVEAAADAEALFSEVGAPWAFAGRDKVLANAILGGRTILEIQDGGSILPTSSPRPYIHPIRTLSGVEVSATHPADHDWHCGLGFAVPDVDGCSFWGGGTYVHGKGYVDLENHGRMTTERVEYLPSSSGSAPNPSGIEQTILWTNHLGHSPLRELRSLRWSLLPHCGSGGGDGGISGWVLSYRTTLTALAGPVSLGSPGTNGRPGGGYGGFFWRLPRCSDVQLLGAGGKEGEEEVHGQKADWISWSAVFEGRPGAVGEATIVIVPEDEETGRDRWVVRRETYPGIGSAVAWEERTEIADGRELSRGFRVAVVDGRMERDEVEKVVEVLRESTSKGRSSS</sequence>
<keyword evidence="4" id="KW-1185">Reference proteome</keyword>
<dbReference type="SUPFAM" id="SSF51735">
    <property type="entry name" value="NAD(P)-binding Rossmann-fold domains"/>
    <property type="match status" value="1"/>
</dbReference>
<dbReference type="Gene3D" id="3.30.360.10">
    <property type="entry name" value="Dihydrodipicolinate Reductase, domain 2"/>
    <property type="match status" value="1"/>
</dbReference>
<gene>
    <name evidence="3" type="ORF">MKK02DRAFT_40203</name>
</gene>
<dbReference type="EMBL" id="JAKWFO010000001">
    <property type="protein sequence ID" value="KAI9639874.1"/>
    <property type="molecule type" value="Genomic_DNA"/>
</dbReference>
<dbReference type="Pfam" id="PF01408">
    <property type="entry name" value="GFO_IDH_MocA"/>
    <property type="match status" value="1"/>
</dbReference>
<dbReference type="GeneID" id="77730210"/>
<dbReference type="GO" id="GO:0016491">
    <property type="term" value="F:oxidoreductase activity"/>
    <property type="evidence" value="ECO:0007669"/>
    <property type="project" value="UniProtKB-KW"/>
</dbReference>
<dbReference type="AlphaFoldDB" id="A0AA38HHY6"/>
<dbReference type="InterPro" id="IPR000683">
    <property type="entry name" value="Gfo/Idh/MocA-like_OxRdtase_N"/>
</dbReference>
<proteinExistence type="predicted"/>